<protein>
    <recommendedName>
        <fullName evidence="2">histidine kinase</fullName>
        <ecNumber evidence="2">2.7.13.3</ecNumber>
    </recommendedName>
</protein>
<sequence>MRDNVGVHPEGPPPSRAPGWRLPGVWPAAAGVLGAAAVAEAVLRAPGTGSVQAAALLVGLTATVPLAFVRGHLAAVLGTIAAATAMTHVLYGWPTVTAMTALLAAGTAQLRHGLGGLRARAAERDAAAATVEHTRMELMARGERARIARELHDVVAHHISLISVQAETARLTTPGMPEEGARQLRAVGDTARTALTEMRRLLGVLREDAAEGTDRAPQPGLGQVLELVDEVRGAARAGTRLIVRGPVAPLDAGVELAAYRIIQEALTNARRHAPGACVDVELDYHHDGLRVRVRDNGPGPGPEPSESGHGLGGMRERAAAVGGRLRTAAPPVGGFCVEAALPCERDEEMSW</sequence>
<dbReference type="GO" id="GO:0000155">
    <property type="term" value="F:phosphorelay sensor kinase activity"/>
    <property type="evidence" value="ECO:0007669"/>
    <property type="project" value="InterPro"/>
</dbReference>
<evidence type="ECO:0000256" key="6">
    <source>
        <dbReference type="ARBA" id="ARBA00022777"/>
    </source>
</evidence>
<evidence type="ECO:0000256" key="8">
    <source>
        <dbReference type="ARBA" id="ARBA00023012"/>
    </source>
</evidence>
<dbReference type="PANTHER" id="PTHR24421">
    <property type="entry name" value="NITRATE/NITRITE SENSOR PROTEIN NARX-RELATED"/>
    <property type="match status" value="1"/>
</dbReference>
<evidence type="ECO:0000256" key="1">
    <source>
        <dbReference type="ARBA" id="ARBA00000085"/>
    </source>
</evidence>
<comment type="caution">
    <text evidence="11">The sequence shown here is derived from an EMBL/GenBank/DDBJ whole genome shotgun (WGS) entry which is preliminary data.</text>
</comment>
<dbReference type="InterPro" id="IPR036890">
    <property type="entry name" value="HATPase_C_sf"/>
</dbReference>
<dbReference type="InterPro" id="IPR005467">
    <property type="entry name" value="His_kinase_dom"/>
</dbReference>
<dbReference type="PANTHER" id="PTHR24421:SF10">
    <property type="entry name" value="NITRATE_NITRITE SENSOR PROTEIN NARQ"/>
    <property type="match status" value="1"/>
</dbReference>
<evidence type="ECO:0000256" key="5">
    <source>
        <dbReference type="ARBA" id="ARBA00022741"/>
    </source>
</evidence>
<evidence type="ECO:0000259" key="10">
    <source>
        <dbReference type="PROSITE" id="PS50109"/>
    </source>
</evidence>
<evidence type="ECO:0000256" key="9">
    <source>
        <dbReference type="SAM" id="MobiDB-lite"/>
    </source>
</evidence>
<comment type="catalytic activity">
    <reaction evidence="1">
        <text>ATP + protein L-histidine = ADP + protein N-phospho-L-histidine.</text>
        <dbReference type="EC" id="2.7.13.3"/>
    </reaction>
</comment>
<dbReference type="RefSeq" id="WP_184579713.1">
    <property type="nucleotide sequence ID" value="NZ_JACHJT010000001.1"/>
</dbReference>
<dbReference type="EMBL" id="JACHJT010000001">
    <property type="protein sequence ID" value="MBB4932349.1"/>
    <property type="molecule type" value="Genomic_DNA"/>
</dbReference>
<dbReference type="Proteomes" id="UP000523007">
    <property type="component" value="Unassembled WGS sequence"/>
</dbReference>
<dbReference type="CDD" id="cd16917">
    <property type="entry name" value="HATPase_UhpB-NarQ-NarX-like"/>
    <property type="match status" value="1"/>
</dbReference>
<keyword evidence="5" id="KW-0547">Nucleotide-binding</keyword>
<keyword evidence="3" id="KW-0597">Phosphoprotein</keyword>
<dbReference type="EC" id="2.7.13.3" evidence="2"/>
<name>A0A7W7RHZ9_9ACTN</name>
<feature type="region of interest" description="Disordered" evidence="9">
    <location>
        <begin position="291"/>
        <end position="319"/>
    </location>
</feature>
<dbReference type="AlphaFoldDB" id="A0A7W7RHZ9"/>
<dbReference type="Pfam" id="PF02518">
    <property type="entry name" value="HATPase_c"/>
    <property type="match status" value="1"/>
</dbReference>
<dbReference type="PROSITE" id="PS50109">
    <property type="entry name" value="HIS_KIN"/>
    <property type="match status" value="1"/>
</dbReference>
<dbReference type="InterPro" id="IPR003594">
    <property type="entry name" value="HATPase_dom"/>
</dbReference>
<dbReference type="InterPro" id="IPR050482">
    <property type="entry name" value="Sensor_HK_TwoCompSys"/>
</dbReference>
<keyword evidence="6 11" id="KW-0418">Kinase</keyword>
<organism evidence="11 12">
    <name type="scientific">Lipingzhangella halophila</name>
    <dbReference type="NCBI Taxonomy" id="1783352"/>
    <lineage>
        <taxon>Bacteria</taxon>
        <taxon>Bacillati</taxon>
        <taxon>Actinomycetota</taxon>
        <taxon>Actinomycetes</taxon>
        <taxon>Streptosporangiales</taxon>
        <taxon>Nocardiopsidaceae</taxon>
        <taxon>Lipingzhangella</taxon>
    </lineage>
</organism>
<accession>A0A7W7RHZ9</accession>
<dbReference type="InterPro" id="IPR011712">
    <property type="entry name" value="Sig_transdc_His_kin_sub3_dim/P"/>
</dbReference>
<keyword evidence="12" id="KW-1185">Reference proteome</keyword>
<dbReference type="Pfam" id="PF07730">
    <property type="entry name" value="HisKA_3"/>
    <property type="match status" value="1"/>
</dbReference>
<gene>
    <name evidence="11" type="ORF">F4561_003169</name>
</gene>
<keyword evidence="7" id="KW-0067">ATP-binding</keyword>
<keyword evidence="8" id="KW-0902">Two-component regulatory system</keyword>
<evidence type="ECO:0000256" key="4">
    <source>
        <dbReference type="ARBA" id="ARBA00022679"/>
    </source>
</evidence>
<keyword evidence="4" id="KW-0808">Transferase</keyword>
<dbReference type="Gene3D" id="3.30.565.10">
    <property type="entry name" value="Histidine kinase-like ATPase, C-terminal domain"/>
    <property type="match status" value="1"/>
</dbReference>
<dbReference type="GO" id="GO:0046983">
    <property type="term" value="F:protein dimerization activity"/>
    <property type="evidence" value="ECO:0007669"/>
    <property type="project" value="InterPro"/>
</dbReference>
<reference evidence="11 12" key="1">
    <citation type="submission" date="2020-08" db="EMBL/GenBank/DDBJ databases">
        <title>Sequencing the genomes of 1000 actinobacteria strains.</title>
        <authorList>
            <person name="Klenk H.-P."/>
        </authorList>
    </citation>
    <scope>NUCLEOTIDE SEQUENCE [LARGE SCALE GENOMIC DNA]</scope>
    <source>
        <strain evidence="11 12">DSM 102030</strain>
    </source>
</reference>
<evidence type="ECO:0000256" key="7">
    <source>
        <dbReference type="ARBA" id="ARBA00022840"/>
    </source>
</evidence>
<proteinExistence type="predicted"/>
<dbReference type="SMART" id="SM00387">
    <property type="entry name" value="HATPase_c"/>
    <property type="match status" value="1"/>
</dbReference>
<evidence type="ECO:0000313" key="11">
    <source>
        <dbReference type="EMBL" id="MBB4932349.1"/>
    </source>
</evidence>
<feature type="domain" description="Histidine kinase" evidence="10">
    <location>
        <begin position="260"/>
        <end position="345"/>
    </location>
</feature>
<evidence type="ECO:0000313" key="12">
    <source>
        <dbReference type="Proteomes" id="UP000523007"/>
    </source>
</evidence>
<dbReference type="GO" id="GO:0016020">
    <property type="term" value="C:membrane"/>
    <property type="evidence" value="ECO:0007669"/>
    <property type="project" value="InterPro"/>
</dbReference>
<evidence type="ECO:0000256" key="2">
    <source>
        <dbReference type="ARBA" id="ARBA00012438"/>
    </source>
</evidence>
<dbReference type="GO" id="GO:0005524">
    <property type="term" value="F:ATP binding"/>
    <property type="evidence" value="ECO:0007669"/>
    <property type="project" value="UniProtKB-KW"/>
</dbReference>
<dbReference type="SUPFAM" id="SSF55874">
    <property type="entry name" value="ATPase domain of HSP90 chaperone/DNA topoisomerase II/histidine kinase"/>
    <property type="match status" value="1"/>
</dbReference>
<dbReference type="Gene3D" id="1.20.5.1930">
    <property type="match status" value="1"/>
</dbReference>
<evidence type="ECO:0000256" key="3">
    <source>
        <dbReference type="ARBA" id="ARBA00022553"/>
    </source>
</evidence>